<proteinExistence type="predicted"/>
<protein>
    <submittedName>
        <fullName evidence="2">Uncharacterized protein LOC113597531 isoform X2</fullName>
    </submittedName>
</protein>
<evidence type="ECO:0000313" key="2">
    <source>
        <dbReference type="RefSeq" id="XP_053071501.1"/>
    </source>
</evidence>
<dbReference type="GeneID" id="113597531"/>
<gene>
    <name evidence="2" type="primary">LOC113597531</name>
</gene>
<sequence>MLYSRFSRLTLQLRIYITLQEPLPEKITALNSLVEPMQPLLPALKAAASSLPSTSLLGPVLLIYELEVGKWKFKGTGILKYQCSIYFHFLIKTTTDQSLNSSFC</sequence>
<dbReference type="Proteomes" id="UP001652583">
    <property type="component" value="Chromosome C1"/>
</dbReference>
<keyword evidence="1" id="KW-1185">Reference proteome</keyword>
<accession>A0ABM3PIJ9</accession>
<reference evidence="2" key="2">
    <citation type="submission" date="2025-08" db="UniProtKB">
        <authorList>
            <consortium name="RefSeq"/>
        </authorList>
    </citation>
    <scope>IDENTIFICATION</scope>
    <source>
        <tissue evidence="2">Blood</tissue>
    </source>
</reference>
<organism evidence="1 2">
    <name type="scientific">Acinonyx jubatus</name>
    <name type="common">Cheetah</name>
    <dbReference type="NCBI Taxonomy" id="32536"/>
    <lineage>
        <taxon>Eukaryota</taxon>
        <taxon>Metazoa</taxon>
        <taxon>Chordata</taxon>
        <taxon>Craniata</taxon>
        <taxon>Vertebrata</taxon>
        <taxon>Euteleostomi</taxon>
        <taxon>Mammalia</taxon>
        <taxon>Eutheria</taxon>
        <taxon>Laurasiatheria</taxon>
        <taxon>Carnivora</taxon>
        <taxon>Feliformia</taxon>
        <taxon>Felidae</taxon>
        <taxon>Felinae</taxon>
        <taxon>Acinonyx</taxon>
    </lineage>
</organism>
<name>A0ABM3PIJ9_ACIJB</name>
<reference evidence="1" key="1">
    <citation type="submission" date="2025-05" db="UniProtKB">
        <authorList>
            <consortium name="RefSeq"/>
        </authorList>
    </citation>
    <scope>NUCLEOTIDE SEQUENCE [LARGE SCALE GENOMIC DNA]</scope>
</reference>
<evidence type="ECO:0000313" key="1">
    <source>
        <dbReference type="Proteomes" id="UP001652583"/>
    </source>
</evidence>
<dbReference type="RefSeq" id="XP_053071501.1">
    <property type="nucleotide sequence ID" value="XM_053215526.1"/>
</dbReference>